<dbReference type="PANTHER" id="PTHR38733">
    <property type="entry name" value="PROTEIN MCRC"/>
    <property type="match status" value="1"/>
</dbReference>
<dbReference type="AlphaFoldDB" id="A0A1M6SXV6"/>
<accession>A0A1M6SXV6</accession>
<keyword evidence="2" id="KW-1185">Reference proteome</keyword>
<protein>
    <submittedName>
        <fullName evidence="1">McrBC 5-methylcytosine restriction system component</fullName>
    </submittedName>
</protein>
<dbReference type="EMBL" id="FRAH01000029">
    <property type="protein sequence ID" value="SHK49516.1"/>
    <property type="molecule type" value="Genomic_DNA"/>
</dbReference>
<dbReference type="Proteomes" id="UP000183975">
    <property type="component" value="Unassembled WGS sequence"/>
</dbReference>
<organism evidence="1 2">
    <name type="scientific">Anaerotignum lactatifermentans DSM 14214</name>
    <dbReference type="NCBI Taxonomy" id="1121323"/>
    <lineage>
        <taxon>Bacteria</taxon>
        <taxon>Bacillati</taxon>
        <taxon>Bacillota</taxon>
        <taxon>Clostridia</taxon>
        <taxon>Lachnospirales</taxon>
        <taxon>Anaerotignaceae</taxon>
        <taxon>Anaerotignum</taxon>
    </lineage>
</organism>
<proteinExistence type="predicted"/>
<dbReference type="InterPro" id="IPR019292">
    <property type="entry name" value="McrC"/>
</dbReference>
<dbReference type="RefSeq" id="WP_242949230.1">
    <property type="nucleotide sequence ID" value="NZ_FRAH01000029.1"/>
</dbReference>
<reference evidence="1 2" key="1">
    <citation type="submission" date="2016-11" db="EMBL/GenBank/DDBJ databases">
        <authorList>
            <person name="Jaros S."/>
            <person name="Januszkiewicz K."/>
            <person name="Wedrychowicz H."/>
        </authorList>
    </citation>
    <scope>NUCLEOTIDE SEQUENCE [LARGE SCALE GENOMIC DNA]</scope>
    <source>
        <strain evidence="1 2">DSM 14214</strain>
    </source>
</reference>
<evidence type="ECO:0000313" key="1">
    <source>
        <dbReference type="EMBL" id="SHK49516.1"/>
    </source>
</evidence>
<gene>
    <name evidence="1" type="ORF">SAMN02745138_01828</name>
</gene>
<evidence type="ECO:0000313" key="2">
    <source>
        <dbReference type="Proteomes" id="UP000183975"/>
    </source>
</evidence>
<name>A0A1M6SXV6_9FIRM</name>
<sequence>MRKGLYKTYICNRYNDSHVKGRLDIARHIKENTPFTGKIAYSQREYAYDNMLMELVRHTIEFIRKKAFGKNLLAKVKEEVRMVVDATPRYQPHEKRKVISENQQHRIQHAYYYEYRALQHLCLLILQHEKHQIGSGSRQIYGILFDGAWLWEEYIHTLIGDMFYHPKNKSRKGTQRLFAGNVGLIYPDFISKDRENRVIADAKYKPIENIGNQDYLQLLAYLFRFDAKQGYYLYPEEAEGENKTLWLNQGTTYEDNVEPRKDVMVVKCGLKIPANEENYEGFVRQIGLYEQEFCQVLFSIEPKPYTHMER</sequence>
<dbReference type="Pfam" id="PF10117">
    <property type="entry name" value="McrBC"/>
    <property type="match status" value="1"/>
</dbReference>
<dbReference type="PANTHER" id="PTHR38733:SF1">
    <property type="entry name" value="TYPE IV METHYL-DIRECTED RESTRICTION ENZYME ECOKMCRBC"/>
    <property type="match status" value="1"/>
</dbReference>